<dbReference type="Gene3D" id="3.40.980.10">
    <property type="entry name" value="MoaB/Mog-like domain"/>
    <property type="match status" value="1"/>
</dbReference>
<dbReference type="Gene3D" id="3.90.105.10">
    <property type="entry name" value="Molybdopterin biosynthesis moea protein, domain 2"/>
    <property type="match status" value="1"/>
</dbReference>
<dbReference type="EMBL" id="JACSPN010000021">
    <property type="protein sequence ID" value="MBE7701544.1"/>
    <property type="molecule type" value="Genomic_DNA"/>
</dbReference>
<dbReference type="GO" id="GO:0005829">
    <property type="term" value="C:cytosol"/>
    <property type="evidence" value="ECO:0007669"/>
    <property type="project" value="TreeGrafter"/>
</dbReference>
<dbReference type="InterPro" id="IPR036688">
    <property type="entry name" value="MoeA_C_domain_IV_sf"/>
</dbReference>
<proteinExistence type="inferred from homology"/>
<organism evidence="14 15">
    <name type="scientific">Oerskovia douganii</name>
    <dbReference type="NCBI Taxonomy" id="2762210"/>
    <lineage>
        <taxon>Bacteria</taxon>
        <taxon>Bacillati</taxon>
        <taxon>Actinomycetota</taxon>
        <taxon>Actinomycetes</taxon>
        <taxon>Micrococcales</taxon>
        <taxon>Cellulomonadaceae</taxon>
        <taxon>Oerskovia</taxon>
    </lineage>
</organism>
<evidence type="ECO:0000256" key="11">
    <source>
        <dbReference type="RuleBase" id="RU365090"/>
    </source>
</evidence>
<keyword evidence="8 11" id="KW-0460">Magnesium</keyword>
<dbReference type="GO" id="GO:0006777">
    <property type="term" value="P:Mo-molybdopterin cofactor biosynthetic process"/>
    <property type="evidence" value="ECO:0007669"/>
    <property type="project" value="UniProtKB-UniRule"/>
</dbReference>
<comment type="function">
    <text evidence="2 11">Catalyzes the insertion of molybdate into adenylated molybdopterin with the concomitant release of AMP.</text>
</comment>
<keyword evidence="7 11" id="KW-0479">Metal-binding</keyword>
<dbReference type="Gene3D" id="2.170.190.11">
    <property type="entry name" value="Molybdopterin biosynthesis moea protein, domain 3"/>
    <property type="match status" value="1"/>
</dbReference>
<dbReference type="InterPro" id="IPR038987">
    <property type="entry name" value="MoeA-like"/>
</dbReference>
<dbReference type="InterPro" id="IPR036425">
    <property type="entry name" value="MoaB/Mog-like_dom_sf"/>
</dbReference>
<dbReference type="InterPro" id="IPR005111">
    <property type="entry name" value="MoeA_C_domain_IV"/>
</dbReference>
<keyword evidence="15" id="KW-1185">Reference proteome</keyword>
<name>A0A9D5Z0V0_9CELL</name>
<comment type="pathway">
    <text evidence="3 11">Cofactor biosynthesis; molybdopterin biosynthesis.</text>
</comment>
<evidence type="ECO:0000256" key="3">
    <source>
        <dbReference type="ARBA" id="ARBA00005046"/>
    </source>
</evidence>
<accession>A0A9D5Z0V0</accession>
<keyword evidence="9 11" id="KW-0501">Molybdenum cofactor biosynthesis</keyword>
<evidence type="ECO:0000313" key="15">
    <source>
        <dbReference type="Proteomes" id="UP000822993"/>
    </source>
</evidence>
<dbReference type="AlphaFoldDB" id="A0A9D5Z0V0"/>
<dbReference type="NCBIfam" id="NF045515">
    <property type="entry name" value="Glp_gephyrin"/>
    <property type="match status" value="1"/>
</dbReference>
<evidence type="ECO:0000256" key="5">
    <source>
        <dbReference type="ARBA" id="ARBA00022505"/>
    </source>
</evidence>
<protein>
    <recommendedName>
        <fullName evidence="11">Molybdopterin molybdenumtransferase</fullName>
        <ecNumber evidence="11">2.10.1.1</ecNumber>
    </recommendedName>
</protein>
<dbReference type="SUPFAM" id="SSF53218">
    <property type="entry name" value="Molybdenum cofactor biosynthesis proteins"/>
    <property type="match status" value="1"/>
</dbReference>
<dbReference type="SUPFAM" id="SSF63882">
    <property type="entry name" value="MoeA N-terminal region -like"/>
    <property type="match status" value="1"/>
</dbReference>
<evidence type="ECO:0000259" key="13">
    <source>
        <dbReference type="SMART" id="SM00852"/>
    </source>
</evidence>
<evidence type="ECO:0000256" key="1">
    <source>
        <dbReference type="ARBA" id="ARBA00001946"/>
    </source>
</evidence>
<dbReference type="Pfam" id="PF03453">
    <property type="entry name" value="MoeA_N"/>
    <property type="match status" value="1"/>
</dbReference>
<dbReference type="SUPFAM" id="SSF63867">
    <property type="entry name" value="MoeA C-terminal domain-like"/>
    <property type="match status" value="1"/>
</dbReference>
<gene>
    <name evidence="14" type="ORF">H9623_14725</name>
</gene>
<dbReference type="PANTHER" id="PTHR10192:SF5">
    <property type="entry name" value="GEPHYRIN"/>
    <property type="match status" value="1"/>
</dbReference>
<dbReference type="SMART" id="SM00852">
    <property type="entry name" value="MoCF_biosynth"/>
    <property type="match status" value="1"/>
</dbReference>
<keyword evidence="6 11" id="KW-0808">Transferase</keyword>
<evidence type="ECO:0000256" key="2">
    <source>
        <dbReference type="ARBA" id="ARBA00002901"/>
    </source>
</evidence>
<dbReference type="CDD" id="cd00887">
    <property type="entry name" value="MoeA"/>
    <property type="match status" value="1"/>
</dbReference>
<feature type="compositionally biased region" description="Basic and acidic residues" evidence="12">
    <location>
        <begin position="1"/>
        <end position="25"/>
    </location>
</feature>
<dbReference type="InterPro" id="IPR001453">
    <property type="entry name" value="MoaB/Mog_dom"/>
</dbReference>
<dbReference type="GO" id="GO:0061599">
    <property type="term" value="F:molybdopterin molybdotransferase activity"/>
    <property type="evidence" value="ECO:0007669"/>
    <property type="project" value="UniProtKB-UniRule"/>
</dbReference>
<comment type="cofactor">
    <cofactor evidence="1 11">
        <name>Mg(2+)</name>
        <dbReference type="ChEBI" id="CHEBI:18420"/>
    </cofactor>
</comment>
<evidence type="ECO:0000256" key="9">
    <source>
        <dbReference type="ARBA" id="ARBA00023150"/>
    </source>
</evidence>
<dbReference type="EC" id="2.10.1.1" evidence="11"/>
<evidence type="ECO:0000256" key="7">
    <source>
        <dbReference type="ARBA" id="ARBA00022723"/>
    </source>
</evidence>
<dbReference type="GO" id="GO:0046872">
    <property type="term" value="F:metal ion binding"/>
    <property type="evidence" value="ECO:0007669"/>
    <property type="project" value="UniProtKB-UniRule"/>
</dbReference>
<dbReference type="PANTHER" id="PTHR10192">
    <property type="entry name" value="MOLYBDOPTERIN BIOSYNTHESIS PROTEIN"/>
    <property type="match status" value="1"/>
</dbReference>
<dbReference type="InterPro" id="IPR036135">
    <property type="entry name" value="MoeA_linker/N_sf"/>
</dbReference>
<dbReference type="Pfam" id="PF03454">
    <property type="entry name" value="MoeA_C"/>
    <property type="match status" value="1"/>
</dbReference>
<evidence type="ECO:0000256" key="4">
    <source>
        <dbReference type="ARBA" id="ARBA00010763"/>
    </source>
</evidence>
<dbReference type="Proteomes" id="UP000822993">
    <property type="component" value="Unassembled WGS sequence"/>
</dbReference>
<evidence type="ECO:0000313" key="14">
    <source>
        <dbReference type="EMBL" id="MBE7701544.1"/>
    </source>
</evidence>
<dbReference type="Gene3D" id="2.40.340.10">
    <property type="entry name" value="MoeA, C-terminal, domain IV"/>
    <property type="match status" value="1"/>
</dbReference>
<evidence type="ECO:0000256" key="8">
    <source>
        <dbReference type="ARBA" id="ARBA00022842"/>
    </source>
</evidence>
<comment type="catalytic activity">
    <reaction evidence="10">
        <text>adenylyl-molybdopterin + molybdate = Mo-molybdopterin + AMP + H(+)</text>
        <dbReference type="Rhea" id="RHEA:35047"/>
        <dbReference type="ChEBI" id="CHEBI:15378"/>
        <dbReference type="ChEBI" id="CHEBI:36264"/>
        <dbReference type="ChEBI" id="CHEBI:62727"/>
        <dbReference type="ChEBI" id="CHEBI:71302"/>
        <dbReference type="ChEBI" id="CHEBI:456215"/>
        <dbReference type="EC" id="2.10.1.1"/>
    </reaction>
</comment>
<keyword evidence="5 11" id="KW-0500">Molybdenum</keyword>
<feature type="region of interest" description="Disordered" evidence="12">
    <location>
        <begin position="1"/>
        <end position="35"/>
    </location>
</feature>
<feature type="domain" description="MoaB/Mog" evidence="13">
    <location>
        <begin position="250"/>
        <end position="395"/>
    </location>
</feature>
<evidence type="ECO:0000256" key="6">
    <source>
        <dbReference type="ARBA" id="ARBA00022679"/>
    </source>
</evidence>
<dbReference type="FunFam" id="3.40.980.10:FF:000004">
    <property type="entry name" value="Molybdopterin molybdenumtransferase"/>
    <property type="match status" value="1"/>
</dbReference>
<dbReference type="NCBIfam" id="TIGR00177">
    <property type="entry name" value="molyb_syn"/>
    <property type="match status" value="1"/>
</dbReference>
<dbReference type="RefSeq" id="WP_193720788.1">
    <property type="nucleotide sequence ID" value="NZ_JACSPN010000021.1"/>
</dbReference>
<sequence length="476" mass="48356">MDPHPTDQVSEVHPEPARPRTDDRAAPPGGPSSDRWTVEEYRHHVLDLVSPLRVEHVDLAALATAAPARRILADDVRSLLDVPRFDASAMDGYASHGADLATASAASPVTLRVVGDIAAAPLAEHLAGSSPGAAAPAAPSIAPSIAPSNGPGVAPGEAVRIMTGAPVPGGCDVVVPVERTSTRRFVPGAPLDARIEVYEPSRPNIRRRAEDVAVGDLVAAAGAPTTARLVSAAASAGHATLPVHRVPRVAVLSTGSELVPVGTAPGPGQIPDSNSLLLAACVRDAGGTPVRVGAVPDTAGALRAVLDDTAPHVDLIVTSGGVSAGAFDVVKEVLTCPQGPGGDGPSDVRLVAVGMQPGKPQAAARWRGTPMLGVPGNPVSAYVSFRAFVRPAVRRLAGHPHAVEPLVERVAAEGWRSPAGRQQFLPVRFVGADGVAPVGPGAHHVSALTRADAIAVVPPEVEAVGTGDTVRVMVIA</sequence>
<evidence type="ECO:0000256" key="10">
    <source>
        <dbReference type="ARBA" id="ARBA00047317"/>
    </source>
</evidence>
<evidence type="ECO:0000256" key="12">
    <source>
        <dbReference type="SAM" id="MobiDB-lite"/>
    </source>
</evidence>
<dbReference type="Pfam" id="PF00994">
    <property type="entry name" value="MoCF_biosynth"/>
    <property type="match status" value="1"/>
</dbReference>
<reference evidence="14 15" key="1">
    <citation type="submission" date="2020-08" db="EMBL/GenBank/DDBJ databases">
        <title>A Genomic Blueprint of the Chicken Gut Microbiome.</title>
        <authorList>
            <person name="Gilroy R."/>
            <person name="Ravi A."/>
            <person name="Getino M."/>
            <person name="Pursley I."/>
            <person name="Horton D.L."/>
            <person name="Alikhan N.-F."/>
            <person name="Baker D."/>
            <person name="Gharbi K."/>
            <person name="Hall N."/>
            <person name="Watson M."/>
            <person name="Adriaenssens E.M."/>
            <person name="Foster-Nyarko E."/>
            <person name="Jarju S."/>
            <person name="Secka A."/>
            <person name="Antonio M."/>
            <person name="Oren A."/>
            <person name="Chaudhuri R."/>
            <person name="La Ragione R.M."/>
            <person name="Hildebrand F."/>
            <person name="Pallen M.J."/>
        </authorList>
    </citation>
    <scope>NUCLEOTIDE SEQUENCE [LARGE SCALE GENOMIC DNA]</scope>
    <source>
        <strain evidence="14 15">Sa1BUA8</strain>
    </source>
</reference>
<comment type="caution">
    <text evidence="14">The sequence shown here is derived from an EMBL/GenBank/DDBJ whole genome shotgun (WGS) entry which is preliminary data.</text>
</comment>
<dbReference type="InterPro" id="IPR005110">
    <property type="entry name" value="MoeA_linker/N"/>
</dbReference>
<comment type="similarity">
    <text evidence="4 11">Belongs to the MoeA family.</text>
</comment>